<name>A0A3S9HJV3_9BURK</name>
<feature type="domain" description="Acyl-protein synthetase LuxE" evidence="1">
    <location>
        <begin position="40"/>
        <end position="390"/>
    </location>
</feature>
<evidence type="ECO:0000259" key="1">
    <source>
        <dbReference type="Pfam" id="PF04443"/>
    </source>
</evidence>
<dbReference type="InterPro" id="IPR042099">
    <property type="entry name" value="ANL_N_sf"/>
</dbReference>
<dbReference type="GO" id="GO:0008218">
    <property type="term" value="P:bioluminescence"/>
    <property type="evidence" value="ECO:0007669"/>
    <property type="project" value="InterPro"/>
</dbReference>
<dbReference type="KEGG" id="upv:EJN92_10430"/>
<dbReference type="GO" id="GO:0047474">
    <property type="term" value="F:long-chain fatty acid--protein ligase activity"/>
    <property type="evidence" value="ECO:0007669"/>
    <property type="project" value="InterPro"/>
</dbReference>
<organism evidence="2 3">
    <name type="scientific">Undibacterium parvum</name>
    <dbReference type="NCBI Taxonomy" id="401471"/>
    <lineage>
        <taxon>Bacteria</taxon>
        <taxon>Pseudomonadati</taxon>
        <taxon>Pseudomonadota</taxon>
        <taxon>Betaproteobacteria</taxon>
        <taxon>Burkholderiales</taxon>
        <taxon>Oxalobacteraceae</taxon>
        <taxon>Undibacterium</taxon>
    </lineage>
</organism>
<dbReference type="InterPro" id="IPR007534">
    <property type="entry name" value="LuxE"/>
</dbReference>
<dbReference type="Pfam" id="PF04443">
    <property type="entry name" value="LuxE"/>
    <property type="match status" value="1"/>
</dbReference>
<dbReference type="EMBL" id="CP034464">
    <property type="protein sequence ID" value="AZP12380.1"/>
    <property type="molecule type" value="Genomic_DNA"/>
</dbReference>
<sequence length="398" mass="43960">MNQLKNLIASPQLLFAKAQMLGQNSSNAVDRLYGFDSFNKDEKWKLAFFEAMRETLHIQYQDYDFYRQLMYLSDCNLASLQGFDDLLNIPYITSAVLKKYSLSSSAHAAPALSILSSGTSGQKAEITIDETSLVRIVAGILKVYAEFGLASKQAANYLFAGYSPDASNGAGTAGTDSVVSQLTPSLANFYALDLDQNGHTVFLLERAVETLRAYVLAEQPIRILGFLHYSCEIIKAYHQKYGEVKFPEDSYILSGGGWKEFAHLYGEDFNLYTYLASLSNLPASAIRDSYSLVEHPALYVACEKNKLHVSALAHVVIRDLRTMEPLTYGETGLVQLFTPILQSYPSASLLSSDLGYLEQHCTCGRSGDYLTILGRGGSKKAMTCALNAEQYIQKGRSC</sequence>
<dbReference type="OrthoDB" id="6761572at2"/>
<evidence type="ECO:0000313" key="2">
    <source>
        <dbReference type="EMBL" id="AZP12380.1"/>
    </source>
</evidence>
<keyword evidence="3" id="KW-1185">Reference proteome</keyword>
<gene>
    <name evidence="2" type="ORF">EJN92_10430</name>
</gene>
<dbReference type="AlphaFoldDB" id="A0A3S9HJV3"/>
<proteinExistence type="predicted"/>
<protein>
    <recommendedName>
        <fullName evidence="1">Acyl-protein synthetase LuxE domain-containing protein</fullName>
    </recommendedName>
</protein>
<dbReference type="Gene3D" id="3.40.50.12780">
    <property type="entry name" value="N-terminal domain of ligase-like"/>
    <property type="match status" value="1"/>
</dbReference>
<dbReference type="Proteomes" id="UP000275663">
    <property type="component" value="Chromosome"/>
</dbReference>
<reference evidence="2 3" key="1">
    <citation type="journal article" date="2011" name="Int. J. Syst. Evol. Microbiol.">
        <title>Description of Undibacterium oligocarboniphilum sp. nov., isolated from purified water, and Undibacterium pigrum strain CCUG 49012 as the type strain of Undibacterium parvum sp. nov., and emended descriptions of the genus Undibacterium and the species Undibacterium pigrum.</title>
        <authorList>
            <person name="Eder W."/>
            <person name="Wanner G."/>
            <person name="Ludwig W."/>
            <person name="Busse H.J."/>
            <person name="Ziemke-Kageler F."/>
            <person name="Lang E."/>
        </authorList>
    </citation>
    <scope>NUCLEOTIDE SEQUENCE [LARGE SCALE GENOMIC DNA]</scope>
    <source>
        <strain evidence="2 3">DSM 23061</strain>
    </source>
</reference>
<dbReference type="RefSeq" id="WP_126127761.1">
    <property type="nucleotide sequence ID" value="NZ_CP034464.1"/>
</dbReference>
<accession>A0A3S9HJV3</accession>
<evidence type="ECO:0000313" key="3">
    <source>
        <dbReference type="Proteomes" id="UP000275663"/>
    </source>
</evidence>